<keyword evidence="5" id="KW-0325">Glycoprotein</keyword>
<comment type="caution">
    <text evidence="9">The sequence shown here is derived from an EMBL/GenBank/DDBJ whole genome shotgun (WGS) entry which is preliminary data.</text>
</comment>
<dbReference type="PROSITE" id="PS50923">
    <property type="entry name" value="SUSHI"/>
    <property type="match status" value="17"/>
</dbReference>
<feature type="domain" description="Sushi" evidence="8">
    <location>
        <begin position="264"/>
        <end position="321"/>
    </location>
</feature>
<feature type="disulfide bond" evidence="6">
    <location>
        <begin position="817"/>
        <end position="844"/>
    </location>
</feature>
<feature type="domain" description="Sushi" evidence="8">
    <location>
        <begin position="206"/>
        <end position="263"/>
    </location>
</feature>
<name>A0ABN8Q243_9CNID</name>
<dbReference type="InterPro" id="IPR000436">
    <property type="entry name" value="Sushi_SCR_CCP_dom"/>
</dbReference>
<feature type="disulfide bond" evidence="6">
    <location>
        <begin position="292"/>
        <end position="319"/>
    </location>
</feature>
<evidence type="ECO:0000313" key="9">
    <source>
        <dbReference type="EMBL" id="CAH3155402.1"/>
    </source>
</evidence>
<dbReference type="PANTHER" id="PTHR46393">
    <property type="entry name" value="SUSHI DOMAIN-CONTAINING PROTEIN"/>
    <property type="match status" value="1"/>
</dbReference>
<feature type="disulfide bond" evidence="6">
    <location>
        <begin position="234"/>
        <end position="261"/>
    </location>
</feature>
<dbReference type="Gene3D" id="2.60.120.260">
    <property type="entry name" value="Galactose-binding domain-like"/>
    <property type="match status" value="1"/>
</dbReference>
<evidence type="ECO:0000256" key="1">
    <source>
        <dbReference type="ARBA" id="ARBA00022659"/>
    </source>
</evidence>
<feature type="domain" description="Sushi" evidence="8">
    <location>
        <begin position="968"/>
        <end position="1029"/>
    </location>
</feature>
<keyword evidence="1 6" id="KW-0768">Sushi</keyword>
<reference evidence="9 10" key="1">
    <citation type="submission" date="2022-05" db="EMBL/GenBank/DDBJ databases">
        <authorList>
            <consortium name="Genoscope - CEA"/>
            <person name="William W."/>
        </authorList>
    </citation>
    <scope>NUCLEOTIDE SEQUENCE [LARGE SCALE GENOMIC DNA]</scope>
</reference>
<feature type="disulfide bond" evidence="6">
    <location>
        <begin position="1122"/>
        <end position="1149"/>
    </location>
</feature>
<evidence type="ECO:0000259" key="7">
    <source>
        <dbReference type="PROSITE" id="PS50022"/>
    </source>
</evidence>
<organism evidence="9 10">
    <name type="scientific">Porites lobata</name>
    <dbReference type="NCBI Taxonomy" id="104759"/>
    <lineage>
        <taxon>Eukaryota</taxon>
        <taxon>Metazoa</taxon>
        <taxon>Cnidaria</taxon>
        <taxon>Anthozoa</taxon>
        <taxon>Hexacorallia</taxon>
        <taxon>Scleractinia</taxon>
        <taxon>Fungiina</taxon>
        <taxon>Poritidae</taxon>
        <taxon>Porites</taxon>
    </lineage>
</organism>
<feature type="disulfide bond" evidence="6">
    <location>
        <begin position="640"/>
        <end position="667"/>
    </location>
</feature>
<dbReference type="CDD" id="cd00033">
    <property type="entry name" value="CCP"/>
    <property type="match status" value="19"/>
</dbReference>
<feature type="domain" description="Sushi" evidence="8">
    <location>
        <begin position="731"/>
        <end position="788"/>
    </location>
</feature>
<dbReference type="SMART" id="SM00032">
    <property type="entry name" value="CCP"/>
    <property type="match status" value="18"/>
</dbReference>
<dbReference type="InterPro" id="IPR035976">
    <property type="entry name" value="Sushi/SCR/CCP_sf"/>
</dbReference>
<dbReference type="PANTHER" id="PTHR46393:SF7">
    <property type="entry name" value="COMPLEMENT C2"/>
    <property type="match status" value="1"/>
</dbReference>
<evidence type="ECO:0000256" key="5">
    <source>
        <dbReference type="ARBA" id="ARBA00023180"/>
    </source>
</evidence>
<keyword evidence="3" id="KW-0677">Repeat</keyword>
<feature type="domain" description="Sushi" evidence="8">
    <location>
        <begin position="906"/>
        <end position="967"/>
    </location>
</feature>
<feature type="domain" description="F5/8 type C" evidence="7">
    <location>
        <begin position="1152"/>
        <end position="1300"/>
    </location>
</feature>
<dbReference type="Pfam" id="PF00084">
    <property type="entry name" value="Sushi"/>
    <property type="match status" value="19"/>
</dbReference>
<dbReference type="SUPFAM" id="SSF57535">
    <property type="entry name" value="Complement control module/SCR domain"/>
    <property type="match status" value="19"/>
</dbReference>
<gene>
    <name evidence="9" type="ORF">PLOB_00001532</name>
</gene>
<feature type="domain" description="Sushi" evidence="8">
    <location>
        <begin position="848"/>
        <end position="905"/>
    </location>
</feature>
<protein>
    <submittedName>
        <fullName evidence="9">Uncharacterized protein</fullName>
    </submittedName>
</protein>
<dbReference type="Pfam" id="PF00754">
    <property type="entry name" value="F5_F8_type_C"/>
    <property type="match status" value="1"/>
</dbReference>
<proteinExistence type="predicted"/>
<dbReference type="EMBL" id="CALNXK010000101">
    <property type="protein sequence ID" value="CAH3155402.1"/>
    <property type="molecule type" value="Genomic_DNA"/>
</dbReference>
<feature type="disulfide bond" evidence="6">
    <location>
        <begin position="582"/>
        <end position="609"/>
    </location>
</feature>
<feature type="disulfide bond" evidence="6">
    <location>
        <begin position="408"/>
        <end position="435"/>
    </location>
</feature>
<feature type="domain" description="Sushi" evidence="8">
    <location>
        <begin position="375"/>
        <end position="437"/>
    </location>
</feature>
<keyword evidence="2" id="KW-0732">Signal</keyword>
<sequence>MCDEGFNLRGSKTRQCLSTGNWSGNESFCEAVNCGGLSSPMNGSISGNLTVYPNTVTFSCDPGFILRGSSVRKCQSNGTWDGYKTICEAKDCGALKTPSNGSLIGNLTTFPNKVQFMCDEGFILRGSKIRQCLSTGSWSGNGTSCDPVNCGGVYSPTNGSLSGNLTVYPNIVTFSCDPGFILRGSSIRKCQSNGTWDGNETVCQAKNCSPLKTPNNGSLVGNLTTYPNKVKFICDEGFNLRGSNIRQCLSTGNWSGNESFCEAVNCGGLSSPMNGSISGNLTVYPNIVTFSCDPGFILRGFSLRKCQSNGTWDGYETICEVKDCSALKTPSNGSLIGNLTTFPNKVQFMCDEGFILRGSKIRQCLSTGSWRGNGTTCDPVNCGGLSSPMNGSISGNRTVYPNIVTFSCDQGFILRGSSVRKCQSNGTWDGYETVCEAKDCGALKSPSNGSLVGNLTTYPYMVQFVCDEGFKLRGSKTRQCLSTGNWSGNESFCEAVNCDGLSSPMNGSISGNLTVYPNSITFSCDPGFILRGSSVRKCQSNGTWDGYKTICEAKDCSALNTPSNGSLVGNLTTYPHKVQFMCDEGFKLQGSKIRQCLSTGNWSGTDTLCDPVNCGGLSSPMNGSIFGNLTVYPSIVTFSCDSGFILRGSSVRKCQSNGTWDGYETTCEDEILCKCCHISILSNIPGDFKVLPCMPTCLADLPGFLDTSRDIALFINFYLISLKYAFYSTVKDCGALKAPVNGSLVGNLTTYPHKVQSMCDEGFNLRGSKIRQCLSTGNWSGQESFCEVVDCGPITVPVYAIYHGNSTKYLSVITFSCKEGFFLYGEASRMCQADGKWSSVNMSCRGRQDCGKLAPPEHGWIFGAKTTHPNSVFFNCGAGYTLVGSSKRTCLINGSWSGQQPQCLAHWCNGMPEIPAFAYQTLGDGRLRYEDGERIYYSCKPGYIMVGTPERQCVSGQWSPVTFNCTEPSCNAPKAPKLSYVTHGRGSQSKYLNGEKVYYSCQSGYKLVGIPLVECRNGVWRVPKFRCQAVSCGGLSTPLNGFIRRSTGTTYNALFVFGCNKDQGYLLRGSAERRCLANATWSGNQPTCYLQRCATPDEPSFGKVAFRSENNYSFGDTVQYKCNYQFSLRGHKTTRCQIYGNWSNPVPECIRCSSSLGLKNRMIFSSQLSASSSRDSRHSPRYGRLYGNRAWCSARSSLPKYFQIDFGRTTEVTAVATQGHPKEYKWMNEYVLQYSLGKQWLTYQESGRDKVFQGNRNRNSVVKHFIKEQLVTKQLRILRYQISQDSRGSSVCLRAEVYGCYFDSSCLTVGSEVLARWNSLKNPTRYFHGFIAKIRKTSVDVSPSGKHNARVDDIVELPRAEKHYVIKDETSKENDIKTGAEVIVTSQDGIGFSRGKVDRIFGRSVKWYEVQLGDGKNVWRKASEMRLLISPVYCDRE</sequence>
<dbReference type="CDD" id="cd00057">
    <property type="entry name" value="FA58C"/>
    <property type="match status" value="1"/>
</dbReference>
<feature type="domain" description="Sushi" evidence="8">
    <location>
        <begin position="789"/>
        <end position="846"/>
    </location>
</feature>
<evidence type="ECO:0000256" key="6">
    <source>
        <dbReference type="PROSITE-ProRule" id="PRU00302"/>
    </source>
</evidence>
<feature type="domain" description="Sushi" evidence="8">
    <location>
        <begin position="554"/>
        <end position="611"/>
    </location>
</feature>
<accession>A0ABN8Q243</accession>
<feature type="domain" description="Sushi" evidence="8">
    <location>
        <begin position="496"/>
        <end position="553"/>
    </location>
</feature>
<dbReference type="PROSITE" id="PS50022">
    <property type="entry name" value="FA58C_3"/>
    <property type="match status" value="1"/>
</dbReference>
<evidence type="ECO:0000259" key="8">
    <source>
        <dbReference type="PROSITE" id="PS50923"/>
    </source>
</evidence>
<feature type="domain" description="Sushi" evidence="8">
    <location>
        <begin position="143"/>
        <end position="205"/>
    </location>
</feature>
<feature type="disulfide bond" evidence="6">
    <location>
        <begin position="1032"/>
        <end position="1075"/>
    </location>
</feature>
<dbReference type="SMART" id="SM00231">
    <property type="entry name" value="FA58C"/>
    <property type="match status" value="1"/>
</dbReference>
<evidence type="ECO:0000313" key="10">
    <source>
        <dbReference type="Proteomes" id="UP001159405"/>
    </source>
</evidence>
<keyword evidence="10" id="KW-1185">Reference proteome</keyword>
<feature type="domain" description="Sushi" evidence="8">
    <location>
        <begin position="1"/>
        <end position="31"/>
    </location>
</feature>
<evidence type="ECO:0000256" key="3">
    <source>
        <dbReference type="ARBA" id="ARBA00022737"/>
    </source>
</evidence>
<feature type="domain" description="Sushi" evidence="8">
    <location>
        <begin position="612"/>
        <end position="669"/>
    </location>
</feature>
<feature type="disulfide bond" evidence="6">
    <location>
        <begin position="759"/>
        <end position="786"/>
    </location>
</feature>
<feature type="disulfide bond" evidence="6">
    <location>
        <begin position="1093"/>
        <end position="1136"/>
    </location>
</feature>
<dbReference type="SUPFAM" id="SSF49785">
    <property type="entry name" value="Galactose-binding domain-like"/>
    <property type="match status" value="1"/>
</dbReference>
<dbReference type="Gene3D" id="2.10.70.10">
    <property type="entry name" value="Complement Module, domain 1"/>
    <property type="match status" value="19"/>
</dbReference>
<feature type="disulfide bond" evidence="6">
    <location>
        <begin position="876"/>
        <end position="903"/>
    </location>
</feature>
<dbReference type="Proteomes" id="UP001159405">
    <property type="component" value="Unassembled WGS sequence"/>
</dbReference>
<feature type="domain" description="Sushi" evidence="8">
    <location>
        <begin position="1091"/>
        <end position="1151"/>
    </location>
</feature>
<comment type="caution">
    <text evidence="6">Lacks conserved residue(s) required for the propagation of feature annotation.</text>
</comment>
<feature type="disulfide bond" evidence="6">
    <location>
        <begin position="60"/>
        <end position="87"/>
    </location>
</feature>
<dbReference type="InterPro" id="IPR000421">
    <property type="entry name" value="FA58C"/>
</dbReference>
<feature type="domain" description="Sushi" evidence="8">
    <location>
        <begin position="438"/>
        <end position="495"/>
    </location>
</feature>
<evidence type="ECO:0000256" key="2">
    <source>
        <dbReference type="ARBA" id="ARBA00022729"/>
    </source>
</evidence>
<feature type="disulfide bond" evidence="6">
    <location>
        <begin position="2"/>
        <end position="29"/>
    </location>
</feature>
<evidence type="ECO:0000256" key="4">
    <source>
        <dbReference type="ARBA" id="ARBA00023157"/>
    </source>
</evidence>
<dbReference type="InterPro" id="IPR008979">
    <property type="entry name" value="Galactose-bd-like_sf"/>
</dbReference>
<feature type="disulfide bond" evidence="6">
    <location>
        <begin position="466"/>
        <end position="493"/>
    </location>
</feature>
<feature type="domain" description="Sushi" evidence="8">
    <location>
        <begin position="1030"/>
        <end position="1090"/>
    </location>
</feature>
<feature type="disulfide bond" evidence="6">
    <location>
        <begin position="176"/>
        <end position="203"/>
    </location>
</feature>
<feature type="disulfide bond" evidence="6">
    <location>
        <begin position="524"/>
        <end position="551"/>
    </location>
</feature>
<feature type="domain" description="Sushi" evidence="8">
    <location>
        <begin position="32"/>
        <end position="89"/>
    </location>
</feature>
<keyword evidence="4 6" id="KW-1015">Disulfide bond</keyword>